<name>A0A540VBG8_9GAMM</name>
<dbReference type="Pfam" id="PF16786">
    <property type="entry name" value="RecA_dep_nuc"/>
    <property type="match status" value="1"/>
</dbReference>
<dbReference type="Proteomes" id="UP000315400">
    <property type="component" value="Unassembled WGS sequence"/>
</dbReference>
<organism evidence="1 2">
    <name type="scientific">Spiribacter salinus</name>
    <dbReference type="NCBI Taxonomy" id="1335746"/>
    <lineage>
        <taxon>Bacteria</taxon>
        <taxon>Pseudomonadati</taxon>
        <taxon>Pseudomonadota</taxon>
        <taxon>Gammaproteobacteria</taxon>
        <taxon>Chromatiales</taxon>
        <taxon>Ectothiorhodospiraceae</taxon>
        <taxon>Spiribacter</taxon>
    </lineage>
</organism>
<dbReference type="EMBL" id="VIFK01000436">
    <property type="protein sequence ID" value="TQE94109.1"/>
    <property type="molecule type" value="Genomic_DNA"/>
</dbReference>
<gene>
    <name evidence="1" type="ORF">FKY71_17825</name>
</gene>
<evidence type="ECO:0000313" key="1">
    <source>
        <dbReference type="EMBL" id="TQE94109.1"/>
    </source>
</evidence>
<reference evidence="1 2" key="1">
    <citation type="submission" date="2019-06" db="EMBL/GenBank/DDBJ databases">
        <title>Metagenome assembled Genome of Spiribacter salinus SL48-SHIP from the microbial mat of Salt Lake 48 (Novosibirsk region, Russia).</title>
        <authorList>
            <person name="Shipova A."/>
            <person name="Rozanov A.S."/>
            <person name="Bryanskaya A.V."/>
            <person name="Peltek S.E."/>
        </authorList>
    </citation>
    <scope>NUCLEOTIDE SEQUENCE [LARGE SCALE GENOMIC DNA]</scope>
    <source>
        <strain evidence="1">SL48-SHIP-2</strain>
    </source>
</reference>
<dbReference type="InterPro" id="IPR031875">
    <property type="entry name" value="RecA_dep_nuc"/>
</dbReference>
<dbReference type="Gene3D" id="3.30.40.190">
    <property type="match status" value="1"/>
</dbReference>
<comment type="caution">
    <text evidence="1">The sequence shown here is derived from an EMBL/GenBank/DDBJ whole genome shotgun (WGS) entry which is preliminary data.</text>
</comment>
<proteinExistence type="predicted"/>
<dbReference type="AlphaFoldDB" id="A0A540VBG8"/>
<sequence length="112" mass="12914">MVGKAKTWTKAQQARARALKEVGCILCREQGMGWRLPDIHHLLDGGRRMGHDYTIPLDPWYHEGHPPEGMNPRDAKAMFGPSLKLHKREFVERFGSELDILERVNERLEGKI</sequence>
<protein>
    <submittedName>
        <fullName evidence="1">Uncharacterized protein</fullName>
    </submittedName>
</protein>
<evidence type="ECO:0000313" key="2">
    <source>
        <dbReference type="Proteomes" id="UP000315400"/>
    </source>
</evidence>
<accession>A0A540VBG8</accession>